<accession>A0ABT5XZ23</accession>
<organism evidence="2 3">
    <name type="scientific">Flagellimonas yonaguniensis</name>
    <dbReference type="NCBI Taxonomy" id="3031325"/>
    <lineage>
        <taxon>Bacteria</taxon>
        <taxon>Pseudomonadati</taxon>
        <taxon>Bacteroidota</taxon>
        <taxon>Flavobacteriia</taxon>
        <taxon>Flavobacteriales</taxon>
        <taxon>Flavobacteriaceae</taxon>
        <taxon>Flagellimonas</taxon>
    </lineage>
</organism>
<evidence type="ECO:0000313" key="2">
    <source>
        <dbReference type="EMBL" id="MDF0716439.1"/>
    </source>
</evidence>
<reference evidence="2 3" key="1">
    <citation type="submission" date="2023-03" db="EMBL/GenBank/DDBJ databases">
        <title>Muricauda XX sp. nov. and Muricauda XXX sp. nov., two novel species isolated from Okinawa Trough.</title>
        <authorList>
            <person name="Cao W."/>
            <person name="Deng X."/>
        </authorList>
    </citation>
    <scope>NUCLEOTIDE SEQUENCE [LARGE SCALE GENOMIC DNA]</scope>
    <source>
        <strain evidence="2 3">334s03</strain>
    </source>
</reference>
<feature type="transmembrane region" description="Helical" evidence="1">
    <location>
        <begin position="99"/>
        <end position="120"/>
    </location>
</feature>
<dbReference type="Proteomes" id="UP001221366">
    <property type="component" value="Unassembled WGS sequence"/>
</dbReference>
<feature type="transmembrane region" description="Helical" evidence="1">
    <location>
        <begin position="75"/>
        <end position="93"/>
    </location>
</feature>
<keyword evidence="3" id="KW-1185">Reference proteome</keyword>
<name>A0ABT5XZ23_9FLAO</name>
<keyword evidence="1" id="KW-0472">Membrane</keyword>
<comment type="caution">
    <text evidence="2">The sequence shown here is derived from an EMBL/GenBank/DDBJ whole genome shotgun (WGS) entry which is preliminary data.</text>
</comment>
<sequence>MITISRPDQQGTGVQKYRIYANDQKVCEIENGEKIQIDLNPGNYEIEAKVFWFGSKILKTDLTNGEELIVRGPKYGIWIAFIPSVIYAILVFLDLDSTIVLYSFLGLCLLIIGILFSPIFRKNYIEIVKKEASL</sequence>
<gene>
    <name evidence="2" type="ORF">PY092_09790</name>
</gene>
<evidence type="ECO:0000313" key="3">
    <source>
        <dbReference type="Proteomes" id="UP001221366"/>
    </source>
</evidence>
<evidence type="ECO:0000256" key="1">
    <source>
        <dbReference type="SAM" id="Phobius"/>
    </source>
</evidence>
<protein>
    <submittedName>
        <fullName evidence="2">Uncharacterized protein</fullName>
    </submittedName>
</protein>
<dbReference type="RefSeq" id="WP_275615672.1">
    <property type="nucleotide sequence ID" value="NZ_JARFVB010000005.1"/>
</dbReference>
<keyword evidence="1" id="KW-1133">Transmembrane helix</keyword>
<keyword evidence="1" id="KW-0812">Transmembrane</keyword>
<dbReference type="EMBL" id="JARFVB010000005">
    <property type="protein sequence ID" value="MDF0716439.1"/>
    <property type="molecule type" value="Genomic_DNA"/>
</dbReference>
<proteinExistence type="predicted"/>